<dbReference type="InterPro" id="IPR050300">
    <property type="entry name" value="GDXG_lipolytic_enzyme"/>
</dbReference>
<name>A0A917WWS5_9ACTN</name>
<protein>
    <recommendedName>
        <fullName evidence="2">Alpha/beta hydrolase fold-3 domain-containing protein</fullName>
    </recommendedName>
</protein>
<comment type="caution">
    <text evidence="3">The sequence shown here is derived from an EMBL/GenBank/DDBJ whole genome shotgun (WGS) entry which is preliminary data.</text>
</comment>
<accession>A0A917WWS5</accession>
<dbReference type="PANTHER" id="PTHR48081">
    <property type="entry name" value="AB HYDROLASE SUPERFAMILY PROTEIN C4A8.06C"/>
    <property type="match status" value="1"/>
</dbReference>
<organism evidence="3 4">
    <name type="scientific">Dactylosporangium sucinum</name>
    <dbReference type="NCBI Taxonomy" id="1424081"/>
    <lineage>
        <taxon>Bacteria</taxon>
        <taxon>Bacillati</taxon>
        <taxon>Actinomycetota</taxon>
        <taxon>Actinomycetes</taxon>
        <taxon>Micromonosporales</taxon>
        <taxon>Micromonosporaceae</taxon>
        <taxon>Dactylosporangium</taxon>
    </lineage>
</organism>
<keyword evidence="4" id="KW-1185">Reference proteome</keyword>
<evidence type="ECO:0000259" key="2">
    <source>
        <dbReference type="Pfam" id="PF07859"/>
    </source>
</evidence>
<reference evidence="3" key="1">
    <citation type="journal article" date="2014" name="Int. J. Syst. Evol. Microbiol.">
        <title>Complete genome sequence of Corynebacterium casei LMG S-19264T (=DSM 44701T), isolated from a smear-ripened cheese.</title>
        <authorList>
            <consortium name="US DOE Joint Genome Institute (JGI-PGF)"/>
            <person name="Walter F."/>
            <person name="Albersmeier A."/>
            <person name="Kalinowski J."/>
            <person name="Ruckert C."/>
        </authorList>
    </citation>
    <scope>NUCLEOTIDE SEQUENCE</scope>
    <source>
        <strain evidence="3">JCM 19831</strain>
    </source>
</reference>
<dbReference type="Proteomes" id="UP000642070">
    <property type="component" value="Unassembled WGS sequence"/>
</dbReference>
<dbReference type="Gene3D" id="3.40.50.1820">
    <property type="entry name" value="alpha/beta hydrolase"/>
    <property type="match status" value="1"/>
</dbReference>
<dbReference type="PANTHER" id="PTHR48081:SF8">
    <property type="entry name" value="ALPHA_BETA HYDROLASE FOLD-3 DOMAIN-CONTAINING PROTEIN-RELATED"/>
    <property type="match status" value="1"/>
</dbReference>
<dbReference type="GO" id="GO:0016787">
    <property type="term" value="F:hydrolase activity"/>
    <property type="evidence" value="ECO:0007669"/>
    <property type="project" value="UniProtKB-KW"/>
</dbReference>
<proteinExistence type="predicted"/>
<dbReference type="InterPro" id="IPR029058">
    <property type="entry name" value="AB_hydrolase_fold"/>
</dbReference>
<gene>
    <name evidence="3" type="ORF">GCM10007977_042280</name>
</gene>
<reference evidence="3" key="2">
    <citation type="submission" date="2020-09" db="EMBL/GenBank/DDBJ databases">
        <authorList>
            <person name="Sun Q."/>
            <person name="Ohkuma M."/>
        </authorList>
    </citation>
    <scope>NUCLEOTIDE SEQUENCE</scope>
    <source>
        <strain evidence="3">JCM 19831</strain>
    </source>
</reference>
<dbReference type="EMBL" id="BMPI01000019">
    <property type="protein sequence ID" value="GGM36417.1"/>
    <property type="molecule type" value="Genomic_DNA"/>
</dbReference>
<dbReference type="Pfam" id="PF07859">
    <property type="entry name" value="Abhydrolase_3"/>
    <property type="match status" value="1"/>
</dbReference>
<dbReference type="SUPFAM" id="SSF53474">
    <property type="entry name" value="alpha/beta-Hydrolases"/>
    <property type="match status" value="1"/>
</dbReference>
<evidence type="ECO:0000313" key="4">
    <source>
        <dbReference type="Proteomes" id="UP000642070"/>
    </source>
</evidence>
<evidence type="ECO:0000313" key="3">
    <source>
        <dbReference type="EMBL" id="GGM36417.1"/>
    </source>
</evidence>
<dbReference type="AlphaFoldDB" id="A0A917WWS5"/>
<sequence length="314" mass="33616">MNRTGTWDGLHPQARALLERFMREDPPITTTPLDELRRPGAGADDVRGVAEPVDEVRDLLIASPHGSGSVPVRLYRPGPGPLPMLCYFHGGGFVFEDLDSYDPFCRVLANASGCLVASVGYRLAPEHPYPAGLIDCYTATAWLAANPGGVGARPGPVAIGGDSAGGNLAAAVALMARDRRGPDIAHQVLIYPFLDPACAEPSHARLPWPATEDMLWCWDQYLPAAAARDDPYAAPLSAGDHRGLPPAFVLTAEFDPLRDEGAAYAERLRVAGVPTRYECWPGQLHGFLMHAGALDDAAAARRRIGSALRRAMLP</sequence>
<evidence type="ECO:0000256" key="1">
    <source>
        <dbReference type="ARBA" id="ARBA00022801"/>
    </source>
</evidence>
<feature type="domain" description="Alpha/beta hydrolase fold-3" evidence="2">
    <location>
        <begin position="86"/>
        <end position="288"/>
    </location>
</feature>
<keyword evidence="1" id="KW-0378">Hydrolase</keyword>
<dbReference type="InterPro" id="IPR013094">
    <property type="entry name" value="AB_hydrolase_3"/>
</dbReference>